<organism evidence="1 2">
    <name type="scientific">Macrostomum lignano</name>
    <dbReference type="NCBI Taxonomy" id="282301"/>
    <lineage>
        <taxon>Eukaryota</taxon>
        <taxon>Metazoa</taxon>
        <taxon>Spiralia</taxon>
        <taxon>Lophotrochozoa</taxon>
        <taxon>Platyhelminthes</taxon>
        <taxon>Rhabditophora</taxon>
        <taxon>Macrostomorpha</taxon>
        <taxon>Macrostomida</taxon>
        <taxon>Macrostomidae</taxon>
        <taxon>Macrostomum</taxon>
    </lineage>
</organism>
<dbReference type="EMBL" id="NIVC01001813">
    <property type="protein sequence ID" value="PAA63807.1"/>
    <property type="molecule type" value="Genomic_DNA"/>
</dbReference>
<name>A0A267ESF9_9PLAT</name>
<dbReference type="Proteomes" id="UP000215902">
    <property type="component" value="Unassembled WGS sequence"/>
</dbReference>
<comment type="caution">
    <text evidence="1">The sequence shown here is derived from an EMBL/GenBank/DDBJ whole genome shotgun (WGS) entry which is preliminary data.</text>
</comment>
<protein>
    <submittedName>
        <fullName evidence="1">Uncharacterized protein</fullName>
    </submittedName>
</protein>
<proteinExistence type="predicted"/>
<keyword evidence="2" id="KW-1185">Reference proteome</keyword>
<sequence>MTIYLVANGKSKSDFKDLQDHLIREKLTISIERSWPESAEQWMELLEDVKAREDNLLVLIFNRAPDSESNLTRICSFVMDLCVELRSCRVYLVKQFKDCGKNAFKVNRRARKMLQYLDLEAESGSYLRLVEAIKKGPGSFSSRGESFAWQLVTGFLCHILPLLSQRVSSQLADKAGTALPEALRRFNAKGVDARRVLVVPKYFLLLSKPVACGQKQAELCPDQLFPGCQKISDWSSELEFDSPGFKKRIPVYLTELREPLPSGHTHAMIFCGFAAPIFIMRQLELSKNERGEIFDDFVCELSYILSHPSSSQLLCDLGGAATGATGSESSTVSLIELAGTGGDSIRNEVLERIDEYLEKRDWDACDDLRDEWVLVTSLMNLFVKFSSSFTTEVKSSVRNWLSRLGFRTNETAVDSPLLPSQRVLLLLHIQDLESNDERMHTQIRHAVENMHRSDCQNIFVIIETAPGEHQAAFKSLPNILRCLPDKCTAAVTGLKQLSSLKFSFPDGTQRLAGFSDLIKAFKLDSKPDCADECLPLTSMSFAMAANCWFGFANRLLQSMNASTGRNSKPMFDPPYCFVIPSSGRFPDENQLYDQLYSIGVRWSVSEFRLEGRRFTFRVHRWGDVSIAFEVPASVLSIHRQADSRIGGVRAKSLSSQLAEFGAELDKYCANSGGWFRVIRWDDSVLRVGAECPDLSRVESLMSCLGEACSIRP</sequence>
<evidence type="ECO:0000313" key="1">
    <source>
        <dbReference type="EMBL" id="PAA63807.1"/>
    </source>
</evidence>
<evidence type="ECO:0000313" key="2">
    <source>
        <dbReference type="Proteomes" id="UP000215902"/>
    </source>
</evidence>
<accession>A0A267ESF9</accession>
<dbReference type="AlphaFoldDB" id="A0A267ESF9"/>
<gene>
    <name evidence="1" type="ORF">BOX15_Mlig018577g1</name>
</gene>
<reference evidence="1 2" key="1">
    <citation type="submission" date="2017-06" db="EMBL/GenBank/DDBJ databases">
        <title>A platform for efficient transgenesis in Macrostomum lignano, a flatworm model organism for stem cell research.</title>
        <authorList>
            <person name="Berezikov E."/>
        </authorList>
    </citation>
    <scope>NUCLEOTIDE SEQUENCE [LARGE SCALE GENOMIC DNA]</scope>
    <source>
        <strain evidence="1">DV1</strain>
        <tissue evidence="1">Whole organism</tissue>
    </source>
</reference>